<dbReference type="InterPro" id="IPR029464">
    <property type="entry name" value="HSDR_N"/>
</dbReference>
<proteinExistence type="predicted"/>
<organism evidence="2 3">
    <name type="scientific">Caldichromatium japonicum</name>
    <dbReference type="NCBI Taxonomy" id="2699430"/>
    <lineage>
        <taxon>Bacteria</taxon>
        <taxon>Pseudomonadati</taxon>
        <taxon>Pseudomonadota</taxon>
        <taxon>Gammaproteobacteria</taxon>
        <taxon>Chromatiales</taxon>
        <taxon>Chromatiaceae</taxon>
        <taxon>Caldichromatium</taxon>
    </lineage>
</organism>
<dbReference type="EMBL" id="CP048029">
    <property type="protein sequence ID" value="QIK36729.1"/>
    <property type="molecule type" value="Genomic_DNA"/>
</dbReference>
<sequence>MPQFSIDEIFRGLNTKHRLTLFKPEDVQWIETQIFEKNGKLYLKCLASDKDRTAKPEEIVRQLWIKKLLEEYHYTKSRIRVEYAVWFGSGVSDKSADFAIMQNDGEHPYIIFEVKKLKRKDGLQQLKSYCNAEGSPIGVWSNGEELVVLHREEHNVFLKSHLFQLLTKAFKTLSPSNGQLTSSQKKTVWSKSVYRLRKSSLTLNTLF</sequence>
<dbReference type="RefSeq" id="WP_166269155.1">
    <property type="nucleotide sequence ID" value="NZ_CP048029.1"/>
</dbReference>
<keyword evidence="3" id="KW-1185">Reference proteome</keyword>
<evidence type="ECO:0000313" key="2">
    <source>
        <dbReference type="EMBL" id="QIK36729.1"/>
    </source>
</evidence>
<dbReference type="Proteomes" id="UP000502699">
    <property type="component" value="Chromosome"/>
</dbReference>
<dbReference type="Gene3D" id="3.90.1570.30">
    <property type="match status" value="1"/>
</dbReference>
<accession>A0A6G7V9J4</accession>
<dbReference type="Pfam" id="PF13588">
    <property type="entry name" value="HSDR_N_2"/>
    <property type="match status" value="1"/>
</dbReference>
<evidence type="ECO:0000313" key="3">
    <source>
        <dbReference type="Proteomes" id="UP000502699"/>
    </source>
</evidence>
<feature type="domain" description="Type I restriction enzyme R protein N-terminal" evidence="1">
    <location>
        <begin position="56"/>
        <end position="154"/>
    </location>
</feature>
<evidence type="ECO:0000259" key="1">
    <source>
        <dbReference type="Pfam" id="PF13588"/>
    </source>
</evidence>
<name>A0A6G7V9J4_9GAMM</name>
<gene>
    <name evidence="2" type="ORF">GWK36_00500</name>
</gene>
<reference evidence="3" key="1">
    <citation type="submission" date="2020-01" db="EMBL/GenBank/DDBJ databases">
        <title>Caldichromatium gen. nov., sp. nov., a thermophilic purple sulfur bacterium member of the family Chromatiaceae isolated from Nakabusa hot spring, Japan.</title>
        <authorList>
            <person name="Saini M.K."/>
            <person name="Hanada S."/>
            <person name="Tank M."/>
        </authorList>
    </citation>
    <scope>NUCLEOTIDE SEQUENCE [LARGE SCALE GENOMIC DNA]</scope>
    <source>
        <strain evidence="3">No.7</strain>
    </source>
</reference>
<dbReference type="AlphaFoldDB" id="A0A6G7V9J4"/>
<dbReference type="KEGG" id="cjap:GWK36_00500"/>
<protein>
    <submittedName>
        <fullName evidence="2">Type I restriction enzyme HsdR N-terminal domain-containing protein</fullName>
    </submittedName>
</protein>